<accession>A0A6J4S4Q2</accession>
<dbReference type="EMBL" id="CADCVO010000262">
    <property type="protein sequence ID" value="CAA9489548.1"/>
    <property type="molecule type" value="Genomic_DNA"/>
</dbReference>
<evidence type="ECO:0000256" key="1">
    <source>
        <dbReference type="SAM" id="MobiDB-lite"/>
    </source>
</evidence>
<dbReference type="PANTHER" id="PTHR24637:SF422">
    <property type="entry name" value="COLLAGEN IV NC1 DOMAIN-CONTAINING PROTEIN"/>
    <property type="match status" value="1"/>
</dbReference>
<feature type="compositionally biased region" description="Low complexity" evidence="1">
    <location>
        <begin position="180"/>
        <end position="190"/>
    </location>
</feature>
<feature type="chain" id="PRO_5026665190" evidence="2">
    <location>
        <begin position="26"/>
        <end position="308"/>
    </location>
</feature>
<feature type="region of interest" description="Disordered" evidence="1">
    <location>
        <begin position="161"/>
        <end position="240"/>
    </location>
</feature>
<feature type="compositionally biased region" description="Low complexity" evidence="1">
    <location>
        <begin position="220"/>
        <end position="233"/>
    </location>
</feature>
<name>A0A6J4S4Q2_9ACTN</name>
<keyword evidence="2" id="KW-0732">Signal</keyword>
<protein>
    <submittedName>
        <fullName evidence="3">Phage tail fiber protein</fullName>
    </submittedName>
</protein>
<feature type="signal peptide" evidence="2">
    <location>
        <begin position="1"/>
        <end position="25"/>
    </location>
</feature>
<evidence type="ECO:0000256" key="2">
    <source>
        <dbReference type="SAM" id="SignalP"/>
    </source>
</evidence>
<reference evidence="3" key="1">
    <citation type="submission" date="2020-02" db="EMBL/GenBank/DDBJ databases">
        <authorList>
            <person name="Meier V. D."/>
        </authorList>
    </citation>
    <scope>NUCLEOTIDE SEQUENCE</scope>
    <source>
        <strain evidence="3">AVDCRST_MAG13</strain>
    </source>
</reference>
<dbReference type="Pfam" id="PF01391">
    <property type="entry name" value="Collagen"/>
    <property type="match status" value="1"/>
</dbReference>
<dbReference type="InterPro" id="IPR008160">
    <property type="entry name" value="Collagen"/>
</dbReference>
<dbReference type="PANTHER" id="PTHR24637">
    <property type="entry name" value="COLLAGEN"/>
    <property type="match status" value="1"/>
</dbReference>
<gene>
    <name evidence="3" type="ORF">AVDCRST_MAG13-1671</name>
</gene>
<evidence type="ECO:0000313" key="3">
    <source>
        <dbReference type="EMBL" id="CAA9489548.1"/>
    </source>
</evidence>
<proteinExistence type="predicted"/>
<dbReference type="AlphaFoldDB" id="A0A6J4S4Q2"/>
<feature type="compositionally biased region" description="Low complexity" evidence="1">
    <location>
        <begin position="199"/>
        <end position="211"/>
    </location>
</feature>
<organism evidence="3">
    <name type="scientific">uncultured Solirubrobacteraceae bacterium</name>
    <dbReference type="NCBI Taxonomy" id="1162706"/>
    <lineage>
        <taxon>Bacteria</taxon>
        <taxon>Bacillati</taxon>
        <taxon>Actinomycetota</taxon>
        <taxon>Thermoleophilia</taxon>
        <taxon>Solirubrobacterales</taxon>
        <taxon>Solirubrobacteraceae</taxon>
        <taxon>environmental samples</taxon>
    </lineage>
</organism>
<sequence length="308" mass="31392">MNVRGLTAAAAAAAVVAGAAGVAPASGQESVTGTVMPEVLCAHHNPETGNLQVLYTALSTYPLTVVFKPGDFDNYFRPSPLDRGQPYVFQPGRSDAFLINYNPASTPVLTFMLNRNRVDVSPSSAPKCLSGPTWRGAWVSSQLYQRDDVVTRDGSAWIASSFPPQGAEPGPGSTVWDIFASGTPGETGPAGPAGPQGPTGPAGATGDTGPRGLPGPQGPAGPQGATGPQGPAGVAPPSPAVSSVVRFDRRGAVTIADPRVRADSLVVLQYVGAGQRGLPTNLVDVAAGRFSATGQPDATFRYVIHPAA</sequence>